<dbReference type="EMBL" id="KI913135">
    <property type="protein sequence ID" value="ETV76644.1"/>
    <property type="molecule type" value="Genomic_DNA"/>
</dbReference>
<gene>
    <name evidence="1" type="ORF">H257_09135</name>
</gene>
<dbReference type="VEuPathDB" id="FungiDB:H257_09135"/>
<dbReference type="RefSeq" id="XP_009833556.1">
    <property type="nucleotide sequence ID" value="XM_009835254.1"/>
</dbReference>
<organism evidence="1">
    <name type="scientific">Aphanomyces astaci</name>
    <name type="common">Crayfish plague agent</name>
    <dbReference type="NCBI Taxonomy" id="112090"/>
    <lineage>
        <taxon>Eukaryota</taxon>
        <taxon>Sar</taxon>
        <taxon>Stramenopiles</taxon>
        <taxon>Oomycota</taxon>
        <taxon>Saprolegniomycetes</taxon>
        <taxon>Saprolegniales</taxon>
        <taxon>Verrucalvaceae</taxon>
        <taxon>Aphanomyces</taxon>
    </lineage>
</organism>
<name>W4GC62_APHAT</name>
<sequence>MENHRTRKRSLGGCYRRGLITDDASSDLLFPDPVCFRHSKHLARLFGKHLVHTCVVRFELPRARVDAFPARIRVAHSFGLLSMLVQTREEGFTNGLACFGDAWKVRAHAQCWRCPIGRCVLRHLVFVCTETGVEVKIANQNTVQDSIDFDWLK</sequence>
<dbReference type="GeneID" id="20811131"/>
<evidence type="ECO:0000313" key="1">
    <source>
        <dbReference type="EMBL" id="ETV76644.1"/>
    </source>
</evidence>
<protein>
    <submittedName>
        <fullName evidence="1">Uncharacterized protein</fullName>
    </submittedName>
</protein>
<reference evidence="1" key="1">
    <citation type="submission" date="2013-12" db="EMBL/GenBank/DDBJ databases">
        <title>The Genome Sequence of Aphanomyces astaci APO3.</title>
        <authorList>
            <consortium name="The Broad Institute Genomics Platform"/>
            <person name="Russ C."/>
            <person name="Tyler B."/>
            <person name="van West P."/>
            <person name="Dieguez-Uribeondo J."/>
            <person name="Young S.K."/>
            <person name="Zeng Q."/>
            <person name="Gargeya S."/>
            <person name="Fitzgerald M."/>
            <person name="Abouelleil A."/>
            <person name="Alvarado L."/>
            <person name="Chapman S.B."/>
            <person name="Gainer-Dewar J."/>
            <person name="Goldberg J."/>
            <person name="Griggs A."/>
            <person name="Gujja S."/>
            <person name="Hansen M."/>
            <person name="Howarth C."/>
            <person name="Imamovic A."/>
            <person name="Ireland A."/>
            <person name="Larimer J."/>
            <person name="McCowan C."/>
            <person name="Murphy C."/>
            <person name="Pearson M."/>
            <person name="Poon T.W."/>
            <person name="Priest M."/>
            <person name="Roberts A."/>
            <person name="Saif S."/>
            <person name="Shea T."/>
            <person name="Sykes S."/>
            <person name="Wortman J."/>
            <person name="Nusbaum C."/>
            <person name="Birren B."/>
        </authorList>
    </citation>
    <scope>NUCLEOTIDE SEQUENCE [LARGE SCALE GENOMIC DNA]</scope>
    <source>
        <strain evidence="1">APO3</strain>
    </source>
</reference>
<dbReference type="AlphaFoldDB" id="W4GC62"/>
<proteinExistence type="predicted"/>
<accession>W4GC62</accession>